<protein>
    <submittedName>
        <fullName evidence="1">Uncharacterized protein</fullName>
    </submittedName>
</protein>
<organism evidence="1 2">
    <name type="scientific">Rhizophagus irregularis (strain DAOM 197198w)</name>
    <name type="common">Glomus intraradices</name>
    <dbReference type="NCBI Taxonomy" id="1432141"/>
    <lineage>
        <taxon>Eukaryota</taxon>
        <taxon>Fungi</taxon>
        <taxon>Fungi incertae sedis</taxon>
        <taxon>Mucoromycota</taxon>
        <taxon>Glomeromycotina</taxon>
        <taxon>Glomeromycetes</taxon>
        <taxon>Glomerales</taxon>
        <taxon>Glomeraceae</taxon>
        <taxon>Rhizophagus</taxon>
    </lineage>
</organism>
<reference evidence="1 2" key="1">
    <citation type="submission" date="2014-02" db="EMBL/GenBank/DDBJ databases">
        <title>Single nucleus genome sequencing reveals high similarity among nuclei of an endomycorrhizal fungus.</title>
        <authorList>
            <person name="Lin K."/>
            <person name="Geurts R."/>
            <person name="Zhang Z."/>
            <person name="Limpens E."/>
            <person name="Saunders D.G."/>
            <person name="Mu D."/>
            <person name="Pang E."/>
            <person name="Cao H."/>
            <person name="Cha H."/>
            <person name="Lin T."/>
            <person name="Zhou Q."/>
            <person name="Shang Y."/>
            <person name="Li Y."/>
            <person name="Ivanov S."/>
            <person name="Sharma T."/>
            <person name="Velzen R.V."/>
            <person name="Ruijter N.D."/>
            <person name="Aanen D.K."/>
            <person name="Win J."/>
            <person name="Kamoun S."/>
            <person name="Bisseling T."/>
            <person name="Huang S."/>
        </authorList>
    </citation>
    <scope>NUCLEOTIDE SEQUENCE [LARGE SCALE GENOMIC DNA]</scope>
    <source>
        <strain evidence="2">DAOM197198w</strain>
    </source>
</reference>
<dbReference type="Proteomes" id="UP000022910">
    <property type="component" value="Unassembled WGS sequence"/>
</dbReference>
<comment type="caution">
    <text evidence="1">The sequence shown here is derived from an EMBL/GenBank/DDBJ whole genome shotgun (WGS) entry which is preliminary data.</text>
</comment>
<dbReference type="AlphaFoldDB" id="A0A015J002"/>
<accession>A0A015J002</accession>
<dbReference type="EMBL" id="JEMT01024387">
    <property type="protein sequence ID" value="EXX62852.1"/>
    <property type="molecule type" value="Genomic_DNA"/>
</dbReference>
<proteinExistence type="predicted"/>
<gene>
    <name evidence="1" type="ORF">RirG_157910</name>
</gene>
<keyword evidence="2" id="KW-1185">Reference proteome</keyword>
<evidence type="ECO:0000313" key="2">
    <source>
        <dbReference type="Proteomes" id="UP000022910"/>
    </source>
</evidence>
<sequence length="102" mass="11548">MTSQTNKFKQKTILADKSLTKDEKTKIGGGYDEWDFKEQQLKGFRTFKVILKSLENVNNANPSWLDGFVCGPADKTTKSIYGNLLYIAPETIAGKDYIYLCI</sequence>
<dbReference type="HOGENOM" id="CLU_2278999_0_0_1"/>
<name>A0A015J002_RHIIW</name>
<evidence type="ECO:0000313" key="1">
    <source>
        <dbReference type="EMBL" id="EXX62852.1"/>
    </source>
</evidence>